<evidence type="ECO:0008006" key="3">
    <source>
        <dbReference type="Google" id="ProtNLM"/>
    </source>
</evidence>
<comment type="caution">
    <text evidence="1">The sequence shown here is derived from an EMBL/GenBank/DDBJ whole genome shotgun (WGS) entry which is preliminary data.</text>
</comment>
<protein>
    <recommendedName>
        <fullName evidence="3">SDR family NAD(P)-dependent oxidoreductase</fullName>
    </recommendedName>
</protein>
<dbReference type="Proteomes" id="UP000663792">
    <property type="component" value="Unassembled WGS sequence"/>
</dbReference>
<dbReference type="Gene3D" id="3.40.50.720">
    <property type="entry name" value="NAD(P)-binding Rossmann-like Domain"/>
    <property type="match status" value="1"/>
</dbReference>
<keyword evidence="2" id="KW-1185">Reference proteome</keyword>
<dbReference type="InterPro" id="IPR036291">
    <property type="entry name" value="NAD(P)-bd_dom_sf"/>
</dbReference>
<reference evidence="1" key="1">
    <citation type="submission" date="2021-01" db="EMBL/GenBank/DDBJ databases">
        <title>YIM 132084 draft genome.</title>
        <authorList>
            <person name="An D."/>
        </authorList>
    </citation>
    <scope>NUCLEOTIDE SEQUENCE</scope>
    <source>
        <strain evidence="1">YIM 132084</strain>
    </source>
</reference>
<dbReference type="AlphaFoldDB" id="A0A939C0I2"/>
<organism evidence="1 2">
    <name type="scientific">Nakamurella leprariae</name>
    <dbReference type="NCBI Taxonomy" id="2803911"/>
    <lineage>
        <taxon>Bacteria</taxon>
        <taxon>Bacillati</taxon>
        <taxon>Actinomycetota</taxon>
        <taxon>Actinomycetes</taxon>
        <taxon>Nakamurellales</taxon>
        <taxon>Nakamurellaceae</taxon>
        <taxon>Nakamurella</taxon>
    </lineage>
</organism>
<evidence type="ECO:0000313" key="2">
    <source>
        <dbReference type="Proteomes" id="UP000663792"/>
    </source>
</evidence>
<dbReference type="RefSeq" id="WP_205259020.1">
    <property type="nucleotide sequence ID" value="NZ_JAERWK010000003.1"/>
</dbReference>
<accession>A0A939C0I2</accession>
<gene>
    <name evidence="1" type="ORF">JL106_02040</name>
</gene>
<dbReference type="EMBL" id="JAERWK010000003">
    <property type="protein sequence ID" value="MBM9466059.1"/>
    <property type="molecule type" value="Genomic_DNA"/>
</dbReference>
<sequence length="127" mass="13491">MSDPQIWLITGAGRGLGRALTGAALDAGLEGFSEAMAAEDQRFGIRVTVAEVGGLDTEWATSSMQFSRPDPADDDLREAAHSIVPHVADSDDDRLRLLVGDDAPGQVAAALGARIADDRRDQRFSLE</sequence>
<dbReference type="SUPFAM" id="SSF51735">
    <property type="entry name" value="NAD(P)-binding Rossmann-fold domains"/>
    <property type="match status" value="1"/>
</dbReference>
<evidence type="ECO:0000313" key="1">
    <source>
        <dbReference type="EMBL" id="MBM9466059.1"/>
    </source>
</evidence>
<name>A0A939C0I2_9ACTN</name>
<proteinExistence type="predicted"/>